<dbReference type="Proteomes" id="UP000189114">
    <property type="component" value="Unassembled WGS sequence"/>
</dbReference>
<name>A0A1V3KE75_9PAST</name>
<dbReference type="AlphaFoldDB" id="A0A1V3KE75"/>
<gene>
    <name evidence="1" type="ORF">BKG96_10830</name>
</gene>
<accession>A0A1V3KE75</accession>
<evidence type="ECO:0000313" key="1">
    <source>
        <dbReference type="EMBL" id="OOF75103.1"/>
    </source>
</evidence>
<organism evidence="1 2">
    <name type="scientific">Rodentibacter caecimuris</name>
    <dbReference type="NCBI Taxonomy" id="1796644"/>
    <lineage>
        <taxon>Bacteria</taxon>
        <taxon>Pseudomonadati</taxon>
        <taxon>Pseudomonadota</taxon>
        <taxon>Gammaproteobacteria</taxon>
        <taxon>Pasteurellales</taxon>
        <taxon>Pasteurellaceae</taxon>
        <taxon>Rodentibacter</taxon>
    </lineage>
</organism>
<evidence type="ECO:0000313" key="2">
    <source>
        <dbReference type="Proteomes" id="UP000189114"/>
    </source>
</evidence>
<evidence type="ECO:0008006" key="3">
    <source>
        <dbReference type="Google" id="ProtNLM"/>
    </source>
</evidence>
<reference evidence="2" key="1">
    <citation type="submission" date="2016-10" db="EMBL/GenBank/DDBJ databases">
        <title>Rodentibacter gen. nov. and new species.</title>
        <authorList>
            <person name="Christensen H."/>
        </authorList>
    </citation>
    <scope>NUCLEOTIDE SEQUENCE [LARGE SCALE GENOMIC DNA]</scope>
    <source>
        <strain evidence="2">Ppn152</strain>
    </source>
</reference>
<comment type="caution">
    <text evidence="1">The sequence shown here is derived from an EMBL/GenBank/DDBJ whole genome shotgun (WGS) entry which is preliminary data.</text>
</comment>
<protein>
    <recommendedName>
        <fullName evidence="3">Type IV secretion protein Rhs</fullName>
    </recommendedName>
</protein>
<sequence>MTDSQGKLIWRGHYDAWGGLHYDRHLEQQNQGHQPFRLQNQYIDQETGLHYNFLCLIYFV</sequence>
<dbReference type="EMBL" id="MLAE01000102">
    <property type="protein sequence ID" value="OOF75103.1"/>
    <property type="molecule type" value="Genomic_DNA"/>
</dbReference>
<dbReference type="Gene3D" id="2.180.10.10">
    <property type="entry name" value="RHS repeat-associated core"/>
    <property type="match status" value="1"/>
</dbReference>
<proteinExistence type="predicted"/>